<evidence type="ECO:0000256" key="3">
    <source>
        <dbReference type="ARBA" id="ARBA00022729"/>
    </source>
</evidence>
<evidence type="ECO:0000259" key="5">
    <source>
        <dbReference type="Pfam" id="PF00496"/>
    </source>
</evidence>
<dbReference type="PANTHER" id="PTHR30290:SF9">
    <property type="entry name" value="OLIGOPEPTIDE-BINDING PROTEIN APPA"/>
    <property type="match status" value="1"/>
</dbReference>
<comment type="similarity">
    <text evidence="1">Belongs to the bacterial solute-binding protein 5 family.</text>
</comment>
<dbReference type="SUPFAM" id="SSF53850">
    <property type="entry name" value="Periplasmic binding protein-like II"/>
    <property type="match status" value="1"/>
</dbReference>
<keyword evidence="3 4" id="KW-0732">Signal</keyword>
<dbReference type="AlphaFoldDB" id="A0A926ETI9"/>
<evidence type="ECO:0000256" key="1">
    <source>
        <dbReference type="ARBA" id="ARBA00005695"/>
    </source>
</evidence>
<dbReference type="InterPro" id="IPR039424">
    <property type="entry name" value="SBP_5"/>
</dbReference>
<evidence type="ECO:0000256" key="4">
    <source>
        <dbReference type="SAM" id="SignalP"/>
    </source>
</evidence>
<dbReference type="Proteomes" id="UP000601171">
    <property type="component" value="Unassembled WGS sequence"/>
</dbReference>
<dbReference type="PANTHER" id="PTHR30290">
    <property type="entry name" value="PERIPLASMIC BINDING COMPONENT OF ABC TRANSPORTER"/>
    <property type="match status" value="1"/>
</dbReference>
<reference evidence="6" key="1">
    <citation type="submission" date="2020-08" db="EMBL/GenBank/DDBJ databases">
        <title>Genome public.</title>
        <authorList>
            <person name="Liu C."/>
            <person name="Sun Q."/>
        </authorList>
    </citation>
    <scope>NUCLEOTIDE SEQUENCE</scope>
    <source>
        <strain evidence="6">BX21</strain>
    </source>
</reference>
<dbReference type="Gene3D" id="3.90.76.10">
    <property type="entry name" value="Dipeptide-binding Protein, Domain 1"/>
    <property type="match status" value="1"/>
</dbReference>
<dbReference type="GO" id="GO:0043190">
    <property type="term" value="C:ATP-binding cassette (ABC) transporter complex"/>
    <property type="evidence" value="ECO:0007669"/>
    <property type="project" value="InterPro"/>
</dbReference>
<dbReference type="InterPro" id="IPR030678">
    <property type="entry name" value="Peptide/Ni-bd"/>
</dbReference>
<dbReference type="RefSeq" id="WP_262429679.1">
    <property type="nucleotide sequence ID" value="NZ_JACRTG010000018.1"/>
</dbReference>
<keyword evidence="7" id="KW-1185">Reference proteome</keyword>
<name>A0A926ETI9_9FIRM</name>
<dbReference type="GO" id="GO:0042597">
    <property type="term" value="C:periplasmic space"/>
    <property type="evidence" value="ECO:0007669"/>
    <property type="project" value="UniProtKB-ARBA"/>
</dbReference>
<proteinExistence type="inferred from homology"/>
<dbReference type="GO" id="GO:1904680">
    <property type="term" value="F:peptide transmembrane transporter activity"/>
    <property type="evidence" value="ECO:0007669"/>
    <property type="project" value="TreeGrafter"/>
</dbReference>
<dbReference type="Pfam" id="PF00496">
    <property type="entry name" value="SBP_bac_5"/>
    <property type="match status" value="1"/>
</dbReference>
<gene>
    <name evidence="6" type="ORF">H8707_08250</name>
</gene>
<dbReference type="Gene3D" id="3.40.190.10">
    <property type="entry name" value="Periplasmic binding protein-like II"/>
    <property type="match status" value="1"/>
</dbReference>
<evidence type="ECO:0000256" key="2">
    <source>
        <dbReference type="ARBA" id="ARBA00022448"/>
    </source>
</evidence>
<feature type="chain" id="PRO_5039488367" evidence="4">
    <location>
        <begin position="24"/>
        <end position="546"/>
    </location>
</feature>
<comment type="caution">
    <text evidence="6">The sequence shown here is derived from an EMBL/GenBank/DDBJ whole genome shotgun (WGS) entry which is preliminary data.</text>
</comment>
<dbReference type="InterPro" id="IPR000914">
    <property type="entry name" value="SBP_5_dom"/>
</dbReference>
<dbReference type="PIRSF" id="PIRSF002741">
    <property type="entry name" value="MppA"/>
    <property type="match status" value="1"/>
</dbReference>
<dbReference type="Gene3D" id="3.10.105.10">
    <property type="entry name" value="Dipeptide-binding Protein, Domain 3"/>
    <property type="match status" value="1"/>
</dbReference>
<dbReference type="GO" id="GO:0015833">
    <property type="term" value="P:peptide transport"/>
    <property type="evidence" value="ECO:0007669"/>
    <property type="project" value="TreeGrafter"/>
</dbReference>
<accession>A0A926ETI9</accession>
<dbReference type="PROSITE" id="PS51257">
    <property type="entry name" value="PROKAR_LIPOPROTEIN"/>
    <property type="match status" value="1"/>
</dbReference>
<keyword evidence="2" id="KW-0813">Transport</keyword>
<feature type="signal peptide" evidence="4">
    <location>
        <begin position="1"/>
        <end position="23"/>
    </location>
</feature>
<protein>
    <submittedName>
        <fullName evidence="6">ABC transporter substrate-binding protein</fullName>
    </submittedName>
</protein>
<dbReference type="EMBL" id="JACRTG010000018">
    <property type="protein sequence ID" value="MBC8588230.1"/>
    <property type="molecule type" value="Genomic_DNA"/>
</dbReference>
<organism evidence="6 7">
    <name type="scientific">Paratissierella segnis</name>
    <dbReference type="NCBI Taxonomy" id="2763679"/>
    <lineage>
        <taxon>Bacteria</taxon>
        <taxon>Bacillati</taxon>
        <taxon>Bacillota</taxon>
        <taxon>Tissierellia</taxon>
        <taxon>Tissierellales</taxon>
        <taxon>Tissierellaceae</taxon>
        <taxon>Paratissierella</taxon>
    </lineage>
</organism>
<evidence type="ECO:0000313" key="6">
    <source>
        <dbReference type="EMBL" id="MBC8588230.1"/>
    </source>
</evidence>
<feature type="domain" description="Solute-binding protein family 5" evidence="5">
    <location>
        <begin position="92"/>
        <end position="456"/>
    </location>
</feature>
<sequence>MKKLKKSSICLLLVLLIVGSLSACGKKEELPESNTSTDSIPQGNEVHKDVITIGIDNEPNSYHPYNATSTSGDKVFDFIYDRLVYTSFDGSFSPRLADSWESSDDGKIIKFHLNPNVKWHDGEPFTAQDMVFAAHVGTAPESTVTRRSYFSALDGTDDSGVCNDFEKLGVVAVDDHTLEYHFKNPMAESTFLSIDAQRYYPIPYHILKDVPMSEMEKSEYWQHPIGTGAFIFDNMISGESITVLANKDYFLGTPNVERVVFKPMSTANYSAALMSGELDCVIDDVPLSDLSLLESTPGIVAESRPSMKYTYMTINCEKEYFKDVRVRKAFSMAINRSEIINQGLYGNGILAVSPLNPDNPYFNKDIAVDPYNPNEAKKLLEEAGWDFDREITFVSYNTNVAREAATLIIQQNLADIGVKVKIQMVDWPTLIVMAREGQSDLSILGGAGSLDPDDSRVLMQPNGAQNFCNFTDSRYYELAQRGRNALTTEEKMEIYKEYQQLLYDEPTYIWLYHDNAAPVYKDTIQNIPADDFIHLNFKAHEWTFTE</sequence>
<evidence type="ECO:0000313" key="7">
    <source>
        <dbReference type="Proteomes" id="UP000601171"/>
    </source>
</evidence>